<comment type="caution">
    <text evidence="1">The sequence shown here is derived from an EMBL/GenBank/DDBJ whole genome shotgun (WGS) entry which is preliminary data.</text>
</comment>
<evidence type="ECO:0000313" key="2">
    <source>
        <dbReference type="Proteomes" id="UP000321224"/>
    </source>
</evidence>
<dbReference type="Proteomes" id="UP000321224">
    <property type="component" value="Unassembled WGS sequence"/>
</dbReference>
<proteinExistence type="predicted"/>
<evidence type="ECO:0000313" key="1">
    <source>
        <dbReference type="EMBL" id="GEL71782.1"/>
    </source>
</evidence>
<dbReference type="AlphaFoldDB" id="A0A511HE11"/>
<reference evidence="1 2" key="1">
    <citation type="submission" date="2019-07" db="EMBL/GenBank/DDBJ databases">
        <title>Whole genome shotgun sequence of Myxococcus virescens NBRC 100334.</title>
        <authorList>
            <person name="Hosoyama A."/>
            <person name="Uohara A."/>
            <person name="Ohji S."/>
            <person name="Ichikawa N."/>
        </authorList>
    </citation>
    <scope>NUCLEOTIDE SEQUENCE [LARGE SCALE GENOMIC DNA]</scope>
    <source>
        <strain evidence="1 2">NBRC 100334</strain>
    </source>
</reference>
<sequence length="109" mass="11883">MEPRLVAQVPCSRVTSLPDSATHESSLQRELGQAASFEIAEEDGAFLMFVWGSSGNCLGDTWHPSLEGAMHQAWVQYGVHSGAWAIARYARDRSNRVMVASTKCLLAMG</sequence>
<organism evidence="1 2">
    <name type="scientific">Myxococcus virescens</name>
    <dbReference type="NCBI Taxonomy" id="83456"/>
    <lineage>
        <taxon>Bacteria</taxon>
        <taxon>Pseudomonadati</taxon>
        <taxon>Myxococcota</taxon>
        <taxon>Myxococcia</taxon>
        <taxon>Myxococcales</taxon>
        <taxon>Cystobacterineae</taxon>
        <taxon>Myxococcaceae</taxon>
        <taxon>Myxococcus</taxon>
    </lineage>
</organism>
<protein>
    <submittedName>
        <fullName evidence="1">Uncharacterized protein</fullName>
    </submittedName>
</protein>
<name>A0A511HE11_9BACT</name>
<dbReference type="EMBL" id="BJVY01000019">
    <property type="protein sequence ID" value="GEL71782.1"/>
    <property type="molecule type" value="Genomic_DNA"/>
</dbReference>
<accession>A0A511HE11</accession>
<gene>
    <name evidence="1" type="ORF">MVI01_35660</name>
</gene>